<evidence type="ECO:0000256" key="1">
    <source>
        <dbReference type="SAM" id="Phobius"/>
    </source>
</evidence>
<comment type="caution">
    <text evidence="2">The sequence shown here is derived from an EMBL/GenBank/DDBJ whole genome shotgun (WGS) entry which is preliminary data.</text>
</comment>
<feature type="transmembrane region" description="Helical" evidence="1">
    <location>
        <begin position="83"/>
        <end position="102"/>
    </location>
</feature>
<dbReference type="Proteomes" id="UP001595868">
    <property type="component" value="Unassembled WGS sequence"/>
</dbReference>
<protein>
    <submittedName>
        <fullName evidence="2">DUF3618 domain-containing protein</fullName>
    </submittedName>
</protein>
<gene>
    <name evidence="2" type="ORF">ACFOX0_08600</name>
</gene>
<dbReference type="RefSeq" id="WP_377543336.1">
    <property type="nucleotide sequence ID" value="NZ_JBHSBN010000004.1"/>
</dbReference>
<keyword evidence="1" id="KW-0812">Transmembrane</keyword>
<proteinExistence type="predicted"/>
<keyword evidence="1" id="KW-1133">Transmembrane helix</keyword>
<name>A0ABV8KIX4_9ACTN</name>
<keyword evidence="3" id="KW-1185">Reference proteome</keyword>
<evidence type="ECO:0000313" key="2">
    <source>
        <dbReference type="EMBL" id="MFC4105996.1"/>
    </source>
</evidence>
<dbReference type="InterPro" id="IPR022062">
    <property type="entry name" value="DUF3618"/>
</dbReference>
<dbReference type="Pfam" id="PF12277">
    <property type="entry name" value="DUF3618"/>
    <property type="match status" value="1"/>
</dbReference>
<dbReference type="EMBL" id="JBHSBN010000004">
    <property type="protein sequence ID" value="MFC4105996.1"/>
    <property type="molecule type" value="Genomic_DNA"/>
</dbReference>
<evidence type="ECO:0000313" key="3">
    <source>
        <dbReference type="Proteomes" id="UP001595868"/>
    </source>
</evidence>
<sequence length="107" mass="11179">MGSGNNGQGDPEALRQNIRRTRAELGETVQALAGKADVKARIKDSAAQASARVRSRAAEKTALVREQAGQTAELVRDAGRGPVPWAALAAGAAAVVVLILVVRGRRR</sequence>
<keyword evidence="1" id="KW-0472">Membrane</keyword>
<organism evidence="2 3">
    <name type="scientific">Micromonospora zhanjiangensis</name>
    <dbReference type="NCBI Taxonomy" id="1522057"/>
    <lineage>
        <taxon>Bacteria</taxon>
        <taxon>Bacillati</taxon>
        <taxon>Actinomycetota</taxon>
        <taxon>Actinomycetes</taxon>
        <taxon>Micromonosporales</taxon>
        <taxon>Micromonosporaceae</taxon>
        <taxon>Micromonospora</taxon>
    </lineage>
</organism>
<accession>A0ABV8KIX4</accession>
<reference evidence="3" key="1">
    <citation type="journal article" date="2019" name="Int. J. Syst. Evol. Microbiol.">
        <title>The Global Catalogue of Microorganisms (GCM) 10K type strain sequencing project: providing services to taxonomists for standard genome sequencing and annotation.</title>
        <authorList>
            <consortium name="The Broad Institute Genomics Platform"/>
            <consortium name="The Broad Institute Genome Sequencing Center for Infectious Disease"/>
            <person name="Wu L."/>
            <person name="Ma J."/>
        </authorList>
    </citation>
    <scope>NUCLEOTIDE SEQUENCE [LARGE SCALE GENOMIC DNA]</scope>
    <source>
        <strain evidence="3">2902at01</strain>
    </source>
</reference>